<proteinExistence type="inferred from homology"/>
<dbReference type="AlphaFoldDB" id="A0A9Y4KNQ1"/>
<evidence type="ECO:0000256" key="8">
    <source>
        <dbReference type="ARBA" id="ARBA00023224"/>
    </source>
</evidence>
<evidence type="ECO:0000313" key="12">
    <source>
        <dbReference type="Proteomes" id="UP000694891"/>
    </source>
</evidence>
<dbReference type="GeneID" id="103367086"/>
<dbReference type="PANTHER" id="PTHR24249:SF415">
    <property type="entry name" value="TRACE AMINE-ASSOCIATED RECEPTOR 1"/>
    <property type="match status" value="1"/>
</dbReference>
<dbReference type="PANTHER" id="PTHR24249">
    <property type="entry name" value="HISTAMINE RECEPTOR-RELATED G-PROTEIN COUPLED RECEPTOR"/>
    <property type="match status" value="1"/>
</dbReference>
<evidence type="ECO:0000256" key="1">
    <source>
        <dbReference type="ARBA" id="ARBA00004651"/>
    </source>
</evidence>
<dbReference type="GO" id="GO:0001594">
    <property type="term" value="F:trace-amine receptor activity"/>
    <property type="evidence" value="ECO:0007669"/>
    <property type="project" value="TreeGrafter"/>
</dbReference>
<dbReference type="InterPro" id="IPR050569">
    <property type="entry name" value="TAAR"/>
</dbReference>
<keyword evidence="7 9" id="KW-0675">Receptor</keyword>
<sequence length="118" mass="13051">MTACFLTGSIDFTISASSILNLCCIAVDRYYAVCHPLLYKTKITENAVLMMSLGSWAISRQARSIQNTTSQFGAAVSQMEKKSTKTLAVVVGLYMLCWVPLFVSYPFQTLNGFDQLSE</sequence>
<protein>
    <submittedName>
        <fullName evidence="13">Trace amine-associated receptor 3</fullName>
    </submittedName>
</protein>
<evidence type="ECO:0000256" key="9">
    <source>
        <dbReference type="RuleBase" id="RU000688"/>
    </source>
</evidence>
<reference evidence="13" key="1">
    <citation type="submission" date="2025-08" db="UniProtKB">
        <authorList>
            <consortium name="RefSeq"/>
        </authorList>
    </citation>
    <scope>IDENTIFICATION</scope>
</reference>
<evidence type="ECO:0000256" key="4">
    <source>
        <dbReference type="ARBA" id="ARBA00022989"/>
    </source>
</evidence>
<evidence type="ECO:0000256" key="10">
    <source>
        <dbReference type="SAM" id="Phobius"/>
    </source>
</evidence>
<evidence type="ECO:0000256" key="2">
    <source>
        <dbReference type="ARBA" id="ARBA00022475"/>
    </source>
</evidence>
<keyword evidence="3 9" id="KW-0812">Transmembrane</keyword>
<dbReference type="InterPro" id="IPR000276">
    <property type="entry name" value="GPCR_Rhodpsn"/>
</dbReference>
<keyword evidence="6 10" id="KW-0472">Membrane</keyword>
<feature type="transmembrane region" description="Helical" evidence="10">
    <location>
        <begin position="87"/>
        <end position="107"/>
    </location>
</feature>
<dbReference type="PRINTS" id="PR00237">
    <property type="entry name" value="GPCRRHODOPSN"/>
</dbReference>
<keyword evidence="12" id="KW-1185">Reference proteome</keyword>
<evidence type="ECO:0000256" key="7">
    <source>
        <dbReference type="ARBA" id="ARBA00023170"/>
    </source>
</evidence>
<dbReference type="Pfam" id="PF00001">
    <property type="entry name" value="7tm_1"/>
    <property type="match status" value="1"/>
</dbReference>
<feature type="domain" description="G-protein coupled receptors family 1 profile" evidence="11">
    <location>
        <begin position="1"/>
        <end position="59"/>
    </location>
</feature>
<dbReference type="PROSITE" id="PS00237">
    <property type="entry name" value="G_PROTEIN_RECEP_F1_1"/>
    <property type="match status" value="1"/>
</dbReference>
<dbReference type="PROSITE" id="PS50262">
    <property type="entry name" value="G_PROTEIN_RECEP_F1_2"/>
    <property type="match status" value="1"/>
</dbReference>
<dbReference type="InterPro" id="IPR017452">
    <property type="entry name" value="GPCR_Rhodpsn_7TM"/>
</dbReference>
<gene>
    <name evidence="13" type="primary">LOC103367086</name>
</gene>
<dbReference type="RefSeq" id="XP_008293226.1">
    <property type="nucleotide sequence ID" value="XM_008295004.1"/>
</dbReference>
<keyword evidence="5 9" id="KW-0297">G-protein coupled receptor</keyword>
<comment type="similarity">
    <text evidence="9">Belongs to the G-protein coupled receptor 1 family.</text>
</comment>
<name>A0A9Y4KNQ1_9TELE</name>
<keyword evidence="8 9" id="KW-0807">Transducer</keyword>
<evidence type="ECO:0000313" key="13">
    <source>
        <dbReference type="RefSeq" id="XP_008293226.1"/>
    </source>
</evidence>
<keyword evidence="4 10" id="KW-1133">Transmembrane helix</keyword>
<dbReference type="GO" id="GO:0005886">
    <property type="term" value="C:plasma membrane"/>
    <property type="evidence" value="ECO:0007669"/>
    <property type="project" value="UniProtKB-SubCell"/>
</dbReference>
<organism evidence="12 13">
    <name type="scientific">Stegastes partitus</name>
    <name type="common">bicolor damselfish</name>
    <dbReference type="NCBI Taxonomy" id="144197"/>
    <lineage>
        <taxon>Eukaryota</taxon>
        <taxon>Metazoa</taxon>
        <taxon>Chordata</taxon>
        <taxon>Craniata</taxon>
        <taxon>Vertebrata</taxon>
        <taxon>Euteleostomi</taxon>
        <taxon>Actinopterygii</taxon>
        <taxon>Neopterygii</taxon>
        <taxon>Teleostei</taxon>
        <taxon>Neoteleostei</taxon>
        <taxon>Acanthomorphata</taxon>
        <taxon>Ovalentaria</taxon>
        <taxon>Pomacentridae</taxon>
        <taxon>Stegastes</taxon>
    </lineage>
</organism>
<dbReference type="SUPFAM" id="SSF81321">
    <property type="entry name" value="Family A G protein-coupled receptor-like"/>
    <property type="match status" value="1"/>
</dbReference>
<evidence type="ECO:0000259" key="11">
    <source>
        <dbReference type="PROSITE" id="PS50262"/>
    </source>
</evidence>
<comment type="subcellular location">
    <subcellularLocation>
        <location evidence="1">Cell membrane</location>
        <topology evidence="1">Multi-pass membrane protein</topology>
    </subcellularLocation>
</comment>
<evidence type="ECO:0000256" key="3">
    <source>
        <dbReference type="ARBA" id="ARBA00022692"/>
    </source>
</evidence>
<keyword evidence="2" id="KW-1003">Cell membrane</keyword>
<dbReference type="Proteomes" id="UP000694891">
    <property type="component" value="Unplaced"/>
</dbReference>
<evidence type="ECO:0000256" key="6">
    <source>
        <dbReference type="ARBA" id="ARBA00023136"/>
    </source>
</evidence>
<accession>A0A9Y4KNQ1</accession>
<evidence type="ECO:0000256" key="5">
    <source>
        <dbReference type="ARBA" id="ARBA00023040"/>
    </source>
</evidence>
<dbReference type="Gene3D" id="1.20.1070.10">
    <property type="entry name" value="Rhodopsin 7-helix transmembrane proteins"/>
    <property type="match status" value="2"/>
</dbReference>